<dbReference type="Proteomes" id="UP001652660">
    <property type="component" value="Chromosome 4e"/>
</dbReference>
<evidence type="ECO:0000313" key="3">
    <source>
        <dbReference type="Proteomes" id="UP001652660"/>
    </source>
</evidence>
<accession>A0A6P6XLG1</accession>
<organism evidence="3 4">
    <name type="scientific">Coffea arabica</name>
    <name type="common">Arabian coffee</name>
    <dbReference type="NCBI Taxonomy" id="13443"/>
    <lineage>
        <taxon>Eukaryota</taxon>
        <taxon>Viridiplantae</taxon>
        <taxon>Streptophyta</taxon>
        <taxon>Embryophyta</taxon>
        <taxon>Tracheophyta</taxon>
        <taxon>Spermatophyta</taxon>
        <taxon>Magnoliopsida</taxon>
        <taxon>eudicotyledons</taxon>
        <taxon>Gunneridae</taxon>
        <taxon>Pentapetalae</taxon>
        <taxon>asterids</taxon>
        <taxon>lamiids</taxon>
        <taxon>Gentianales</taxon>
        <taxon>Rubiaceae</taxon>
        <taxon>Ixoroideae</taxon>
        <taxon>Gardenieae complex</taxon>
        <taxon>Bertiereae - Coffeeae clade</taxon>
        <taxon>Coffeeae</taxon>
        <taxon>Coffea</taxon>
    </lineage>
</organism>
<dbReference type="AlphaFoldDB" id="A0A6P6XLG1"/>
<evidence type="ECO:0000313" key="4">
    <source>
        <dbReference type="RefSeq" id="XP_027126857.1"/>
    </source>
</evidence>
<reference evidence="4" key="2">
    <citation type="submission" date="2025-08" db="UniProtKB">
        <authorList>
            <consortium name="RefSeq"/>
        </authorList>
    </citation>
    <scope>IDENTIFICATION</scope>
    <source>
        <tissue evidence="4">Leaves</tissue>
    </source>
</reference>
<proteinExistence type="predicted"/>
<evidence type="ECO:0000256" key="2">
    <source>
        <dbReference type="SAM" id="Phobius"/>
    </source>
</evidence>
<reference evidence="3" key="1">
    <citation type="journal article" date="2025" name="Foods">
        <title>Unveiling the Microbial Signatures of Arabica Coffee Cherries: Insights into Ripeness Specific Diversity, Functional Traits, and Implications for Quality and Safety.</title>
        <authorList>
            <consortium name="RefSeq"/>
            <person name="Tenea G.N."/>
            <person name="Cifuentes V."/>
            <person name="Reyes P."/>
            <person name="Cevallos-Vallejos M."/>
        </authorList>
    </citation>
    <scope>NUCLEOTIDE SEQUENCE [LARGE SCALE GENOMIC DNA]</scope>
</reference>
<name>A0A6P6XLG1_COFAR</name>
<gene>
    <name evidence="4" type="primary">LOC113743003</name>
</gene>
<feature type="region of interest" description="Disordered" evidence="1">
    <location>
        <begin position="60"/>
        <end position="81"/>
    </location>
</feature>
<protein>
    <submittedName>
        <fullName evidence="4">Uncharacterized protein isoform X1</fullName>
    </submittedName>
</protein>
<evidence type="ECO:0000256" key="1">
    <source>
        <dbReference type="SAM" id="MobiDB-lite"/>
    </source>
</evidence>
<keyword evidence="2" id="KW-0812">Transmembrane</keyword>
<dbReference type="RefSeq" id="XP_027126857.1">
    <property type="nucleotide sequence ID" value="XM_027271056.2"/>
</dbReference>
<sequence>MLTCLLQALPLGPPRPNHLAGSRKRTELAHCLTSTSFHLRPSPLPLFLPADDRTWSLMCSPSPSNSPSDLGNAKKEQEEETHEESVLDSVIKFVADSVKQFLVATAWIKGLFLHVSWLIFSCDRLVTAKQPDISSILAMLLLLFQSTWMATWWQRMWKLQTRRIKKKSYFANWEKRDPVEVDARQITKFLWWMLFFHNLFGHNNFYDLQLMIYVGLCDCLLEQIFFAWKGLFS</sequence>
<dbReference type="GeneID" id="113743003"/>
<keyword evidence="2" id="KW-1133">Transmembrane helix</keyword>
<feature type="transmembrane region" description="Helical" evidence="2">
    <location>
        <begin position="133"/>
        <end position="153"/>
    </location>
</feature>
<keyword evidence="2" id="KW-0472">Membrane</keyword>
<feature type="transmembrane region" description="Helical" evidence="2">
    <location>
        <begin position="101"/>
        <end position="121"/>
    </location>
</feature>
<feature type="compositionally biased region" description="Polar residues" evidence="1">
    <location>
        <begin position="60"/>
        <end position="69"/>
    </location>
</feature>
<keyword evidence="3" id="KW-1185">Reference proteome</keyword>